<dbReference type="Gene3D" id="1.20.120.1630">
    <property type="match status" value="1"/>
</dbReference>
<feature type="transmembrane region" description="Helical" evidence="10">
    <location>
        <begin position="191"/>
        <end position="219"/>
    </location>
</feature>
<sequence length="253" mass="28427">MAVPRPTAAPRQASPFGATMQRDFARPRLLDGTHSPHNIALYAFGVGGVAGLGLTLACLGTTFQWFGLYLVALSIFHFFEYEVTALYNAPKLNLGSFLIPHGPEYVAATIASLVESLVVGFFFPSWAQSWPLLLRFVGLALVLVGQSARSLAMIQAGTNFSHLIEHYKRLNHELVTTGVYAYLRHPSYFGYFWWGIGTQLLCGNLVCAFAYAGALWYFFRERIPYEEELLVKFFETEYVTYRARTKVGIPFIR</sequence>
<evidence type="ECO:0000313" key="12">
    <source>
        <dbReference type="Proteomes" id="UP000054350"/>
    </source>
</evidence>
<keyword evidence="7 10" id="KW-0812">Transmembrane</keyword>
<dbReference type="GO" id="GO:0005789">
    <property type="term" value="C:endoplasmic reticulum membrane"/>
    <property type="evidence" value="ECO:0007669"/>
    <property type="project" value="UniProtKB-SubCell"/>
</dbReference>
<feature type="transmembrane region" description="Helical" evidence="10">
    <location>
        <begin position="39"/>
        <end position="59"/>
    </location>
</feature>
<dbReference type="InterPro" id="IPR025770">
    <property type="entry name" value="PPMT_MeTrfase"/>
</dbReference>
<dbReference type="AlphaFoldDB" id="A0A0L0SGG1"/>
<feature type="transmembrane region" description="Helical" evidence="10">
    <location>
        <begin position="132"/>
        <end position="152"/>
    </location>
</feature>
<feature type="transmembrane region" description="Helical" evidence="10">
    <location>
        <begin position="66"/>
        <end position="85"/>
    </location>
</feature>
<evidence type="ECO:0000256" key="2">
    <source>
        <dbReference type="ARBA" id="ARBA00009140"/>
    </source>
</evidence>
<evidence type="ECO:0000256" key="1">
    <source>
        <dbReference type="ARBA" id="ARBA00004141"/>
    </source>
</evidence>
<dbReference type="PANTHER" id="PTHR12714:SF9">
    <property type="entry name" value="PROTEIN-S-ISOPRENYLCYSTEINE O-METHYLTRANSFERASE"/>
    <property type="match status" value="1"/>
</dbReference>
<dbReference type="InterPro" id="IPR007269">
    <property type="entry name" value="ICMT_MeTrfase"/>
</dbReference>
<name>A0A0L0SGG1_ALLM3</name>
<dbReference type="eggNOG" id="KOG2628">
    <property type="taxonomic scope" value="Eukaryota"/>
</dbReference>
<evidence type="ECO:0000256" key="9">
    <source>
        <dbReference type="ARBA" id="ARBA00023136"/>
    </source>
</evidence>
<dbReference type="GO" id="GO:0032259">
    <property type="term" value="P:methylation"/>
    <property type="evidence" value="ECO:0007669"/>
    <property type="project" value="UniProtKB-KW"/>
</dbReference>
<keyword evidence="6 10" id="KW-0949">S-adenosyl-L-methionine</keyword>
<keyword evidence="4 10" id="KW-0489">Methyltransferase</keyword>
<dbReference type="EC" id="2.1.1.100" evidence="3 10"/>
<organism evidence="11 12">
    <name type="scientific">Allomyces macrogynus (strain ATCC 38327)</name>
    <name type="common">Allomyces javanicus var. macrogynus</name>
    <dbReference type="NCBI Taxonomy" id="578462"/>
    <lineage>
        <taxon>Eukaryota</taxon>
        <taxon>Fungi</taxon>
        <taxon>Fungi incertae sedis</taxon>
        <taxon>Blastocladiomycota</taxon>
        <taxon>Blastocladiomycetes</taxon>
        <taxon>Blastocladiales</taxon>
        <taxon>Blastocladiaceae</taxon>
        <taxon>Allomyces</taxon>
    </lineage>
</organism>
<dbReference type="Pfam" id="PF04140">
    <property type="entry name" value="ICMT"/>
    <property type="match status" value="1"/>
</dbReference>
<proteinExistence type="inferred from homology"/>
<dbReference type="PROSITE" id="PS51564">
    <property type="entry name" value="SAM_ICMT"/>
    <property type="match status" value="1"/>
</dbReference>
<evidence type="ECO:0000256" key="8">
    <source>
        <dbReference type="ARBA" id="ARBA00022989"/>
    </source>
</evidence>
<dbReference type="VEuPathDB" id="FungiDB:AMAG_06344"/>
<comment type="subcellular location">
    <subcellularLocation>
        <location evidence="10">Endoplasmic reticulum membrane</location>
        <topology evidence="10">Multi-pass membrane protein</topology>
    </subcellularLocation>
    <subcellularLocation>
        <location evidence="1">Membrane</location>
        <topology evidence="1">Multi-pass membrane protein</topology>
    </subcellularLocation>
</comment>
<reference evidence="11 12" key="1">
    <citation type="submission" date="2009-11" db="EMBL/GenBank/DDBJ databases">
        <title>Annotation of Allomyces macrogynus ATCC 38327.</title>
        <authorList>
            <consortium name="The Broad Institute Genome Sequencing Platform"/>
            <person name="Russ C."/>
            <person name="Cuomo C."/>
            <person name="Burger G."/>
            <person name="Gray M.W."/>
            <person name="Holland P.W.H."/>
            <person name="King N."/>
            <person name="Lang F.B.F."/>
            <person name="Roger A.J."/>
            <person name="Ruiz-Trillo I."/>
            <person name="Young S.K."/>
            <person name="Zeng Q."/>
            <person name="Gargeya S."/>
            <person name="Fitzgerald M."/>
            <person name="Haas B."/>
            <person name="Abouelleil A."/>
            <person name="Alvarado L."/>
            <person name="Arachchi H.M."/>
            <person name="Berlin A."/>
            <person name="Chapman S.B."/>
            <person name="Gearin G."/>
            <person name="Goldberg J."/>
            <person name="Griggs A."/>
            <person name="Gujja S."/>
            <person name="Hansen M."/>
            <person name="Heiman D."/>
            <person name="Howarth C."/>
            <person name="Larimer J."/>
            <person name="Lui A."/>
            <person name="MacDonald P.J.P."/>
            <person name="McCowen C."/>
            <person name="Montmayeur A."/>
            <person name="Murphy C."/>
            <person name="Neiman D."/>
            <person name="Pearson M."/>
            <person name="Priest M."/>
            <person name="Roberts A."/>
            <person name="Saif S."/>
            <person name="Shea T."/>
            <person name="Sisk P."/>
            <person name="Stolte C."/>
            <person name="Sykes S."/>
            <person name="Wortman J."/>
            <person name="Nusbaum C."/>
            <person name="Birren B."/>
        </authorList>
    </citation>
    <scope>NUCLEOTIDE SEQUENCE [LARGE SCALE GENOMIC DNA]</scope>
    <source>
        <strain evidence="11 12">ATCC 38327</strain>
    </source>
</reference>
<reference evidence="11 12" key="2">
    <citation type="submission" date="2009-11" db="EMBL/GenBank/DDBJ databases">
        <title>The Genome Sequence of Allomyces macrogynus strain ATCC 38327.</title>
        <authorList>
            <consortium name="The Broad Institute Genome Sequencing Platform"/>
            <person name="Russ C."/>
            <person name="Cuomo C."/>
            <person name="Shea T."/>
            <person name="Young S.K."/>
            <person name="Zeng Q."/>
            <person name="Koehrsen M."/>
            <person name="Haas B."/>
            <person name="Borodovsky M."/>
            <person name="Guigo R."/>
            <person name="Alvarado L."/>
            <person name="Berlin A."/>
            <person name="Borenstein D."/>
            <person name="Chen Z."/>
            <person name="Engels R."/>
            <person name="Freedman E."/>
            <person name="Gellesch M."/>
            <person name="Goldberg J."/>
            <person name="Griggs A."/>
            <person name="Gujja S."/>
            <person name="Heiman D."/>
            <person name="Hepburn T."/>
            <person name="Howarth C."/>
            <person name="Jen D."/>
            <person name="Larson L."/>
            <person name="Lewis B."/>
            <person name="Mehta T."/>
            <person name="Park D."/>
            <person name="Pearson M."/>
            <person name="Roberts A."/>
            <person name="Saif S."/>
            <person name="Shenoy N."/>
            <person name="Sisk P."/>
            <person name="Stolte C."/>
            <person name="Sykes S."/>
            <person name="Walk T."/>
            <person name="White J."/>
            <person name="Yandava C."/>
            <person name="Burger G."/>
            <person name="Gray M.W."/>
            <person name="Holland P.W.H."/>
            <person name="King N."/>
            <person name="Lang F.B.F."/>
            <person name="Roger A.J."/>
            <person name="Ruiz-Trillo I."/>
            <person name="Lander E."/>
            <person name="Nusbaum C."/>
        </authorList>
    </citation>
    <scope>NUCLEOTIDE SEQUENCE [LARGE SCALE GENOMIC DNA]</scope>
    <source>
        <strain evidence="11 12">ATCC 38327</strain>
    </source>
</reference>
<dbReference type="OMA" id="GMVPQVW"/>
<keyword evidence="10" id="KW-0256">Endoplasmic reticulum</keyword>
<evidence type="ECO:0000256" key="3">
    <source>
        <dbReference type="ARBA" id="ARBA00012151"/>
    </source>
</evidence>
<evidence type="ECO:0000256" key="7">
    <source>
        <dbReference type="ARBA" id="ARBA00022692"/>
    </source>
</evidence>
<evidence type="ECO:0000256" key="6">
    <source>
        <dbReference type="ARBA" id="ARBA00022691"/>
    </source>
</evidence>
<dbReference type="PANTHER" id="PTHR12714">
    <property type="entry name" value="PROTEIN-S ISOPRENYLCYSTEINE O-METHYLTRANSFERASE"/>
    <property type="match status" value="1"/>
</dbReference>
<keyword evidence="9 10" id="KW-0472">Membrane</keyword>
<keyword evidence="12" id="KW-1185">Reference proteome</keyword>
<keyword evidence="5" id="KW-0808">Transferase</keyword>
<evidence type="ECO:0000256" key="5">
    <source>
        <dbReference type="ARBA" id="ARBA00022679"/>
    </source>
</evidence>
<gene>
    <name evidence="11" type="ORF">AMAG_06344</name>
</gene>
<evidence type="ECO:0000256" key="10">
    <source>
        <dbReference type="RuleBase" id="RU362022"/>
    </source>
</evidence>
<dbReference type="EMBL" id="GG745338">
    <property type="protein sequence ID" value="KNE61529.1"/>
    <property type="molecule type" value="Genomic_DNA"/>
</dbReference>
<comment type="catalytic activity">
    <reaction evidence="10">
        <text>[protein]-C-terminal S-[(2E,6E)-farnesyl]-L-cysteine + S-adenosyl-L-methionine = [protein]-C-terminal S-[(2E,6E)-farnesyl]-L-cysteine methyl ester + S-adenosyl-L-homocysteine</text>
        <dbReference type="Rhea" id="RHEA:21672"/>
        <dbReference type="Rhea" id="RHEA-COMP:12125"/>
        <dbReference type="Rhea" id="RHEA-COMP:12126"/>
        <dbReference type="ChEBI" id="CHEBI:57856"/>
        <dbReference type="ChEBI" id="CHEBI:59789"/>
        <dbReference type="ChEBI" id="CHEBI:90510"/>
        <dbReference type="ChEBI" id="CHEBI:90511"/>
        <dbReference type="EC" id="2.1.1.100"/>
    </reaction>
</comment>
<dbReference type="Proteomes" id="UP000054350">
    <property type="component" value="Unassembled WGS sequence"/>
</dbReference>
<evidence type="ECO:0000256" key="4">
    <source>
        <dbReference type="ARBA" id="ARBA00022603"/>
    </source>
</evidence>
<comment type="similarity">
    <text evidence="2 10">Belongs to the class VI-like SAM-binding methyltransferase superfamily. Isoprenylcysteine carboxyl methyltransferase family.</text>
</comment>
<evidence type="ECO:0000313" key="11">
    <source>
        <dbReference type="EMBL" id="KNE61529.1"/>
    </source>
</evidence>
<accession>A0A0L0SGG1</accession>
<dbReference type="GO" id="GO:0004671">
    <property type="term" value="F:protein C-terminal S-isoprenylcysteine carboxyl O-methyltransferase activity"/>
    <property type="evidence" value="ECO:0007669"/>
    <property type="project" value="UniProtKB-EC"/>
</dbReference>
<keyword evidence="8 10" id="KW-1133">Transmembrane helix</keyword>
<dbReference type="STRING" id="578462.A0A0L0SGG1"/>
<dbReference type="OrthoDB" id="422086at2759"/>
<protein>
    <recommendedName>
        <fullName evidence="3 10">Protein-S-isoprenylcysteine O-methyltransferase</fullName>
        <ecNumber evidence="3 10">2.1.1.100</ecNumber>
    </recommendedName>
</protein>
<feature type="transmembrane region" description="Helical" evidence="10">
    <location>
        <begin position="105"/>
        <end position="123"/>
    </location>
</feature>